<dbReference type="NCBIfam" id="NF041023">
    <property type="entry name" value="PP0621_fam"/>
    <property type="match status" value="1"/>
</dbReference>
<evidence type="ECO:0000313" key="2">
    <source>
        <dbReference type="Proteomes" id="UP000256695"/>
    </source>
</evidence>
<dbReference type="RefSeq" id="WP_115578781.1">
    <property type="nucleotide sequence ID" value="NZ_NXLX01000005.1"/>
</dbReference>
<protein>
    <recommendedName>
        <fullName evidence="3">Prokaryotic metallothionein family protein</fullName>
    </recommendedName>
</protein>
<name>A0A3D8J9D7_9HELI</name>
<comment type="caution">
    <text evidence="1">The sequence shown here is derived from an EMBL/GenBank/DDBJ whole genome shotgun (WGS) entry which is preliminary data.</text>
</comment>
<proteinExistence type="predicted"/>
<dbReference type="AlphaFoldDB" id="A0A3D8J9D7"/>
<dbReference type="OrthoDB" id="5356091at2"/>
<evidence type="ECO:0008006" key="3">
    <source>
        <dbReference type="Google" id="ProtNLM"/>
    </source>
</evidence>
<organism evidence="1 2">
    <name type="scientific">Helicobacter anseris</name>
    <dbReference type="NCBI Taxonomy" id="375926"/>
    <lineage>
        <taxon>Bacteria</taxon>
        <taxon>Pseudomonadati</taxon>
        <taxon>Campylobacterota</taxon>
        <taxon>Epsilonproteobacteria</taxon>
        <taxon>Campylobacterales</taxon>
        <taxon>Helicobacteraceae</taxon>
        <taxon>Helicobacter</taxon>
    </lineage>
</organism>
<evidence type="ECO:0000313" key="1">
    <source>
        <dbReference type="EMBL" id="RDU74099.1"/>
    </source>
</evidence>
<keyword evidence="2" id="KW-1185">Reference proteome</keyword>
<dbReference type="EMBL" id="NXLX01000005">
    <property type="protein sequence ID" value="RDU74099.1"/>
    <property type="molecule type" value="Genomic_DNA"/>
</dbReference>
<dbReference type="InterPro" id="IPR049708">
    <property type="entry name" value="PP0621-like"/>
</dbReference>
<accession>A0A3D8J9D7</accession>
<reference evidence="1 2" key="1">
    <citation type="submission" date="2018-04" db="EMBL/GenBank/DDBJ databases">
        <title>Novel Campyloabacter and Helicobacter Species and Strains.</title>
        <authorList>
            <person name="Mannion A.J."/>
            <person name="Shen Z."/>
            <person name="Fox J.G."/>
        </authorList>
    </citation>
    <scope>NUCLEOTIDE SEQUENCE [LARGE SCALE GENOMIC DNA]</scope>
    <source>
        <strain evidence="1 2">MIT 04-9362</strain>
    </source>
</reference>
<sequence>MRFLVVFAIVVGVLWYFLRDKKGLKKNKKSNEEMMVECSECGTFISVKEGIVYQNKCFCSKECFQKDRR</sequence>
<gene>
    <name evidence="1" type="ORF">CQA57_03130</name>
</gene>
<dbReference type="Proteomes" id="UP000256695">
    <property type="component" value="Unassembled WGS sequence"/>
</dbReference>